<dbReference type="InterPro" id="IPR015943">
    <property type="entry name" value="WD40/YVTN_repeat-like_dom_sf"/>
</dbReference>
<evidence type="ECO:0000313" key="2">
    <source>
        <dbReference type="Proteomes" id="UP000886523"/>
    </source>
</evidence>
<dbReference type="Gene3D" id="2.130.10.10">
    <property type="entry name" value="YVTN repeat-like/Quinoprotein amine dehydrogenase"/>
    <property type="match status" value="1"/>
</dbReference>
<dbReference type="EMBL" id="MU128968">
    <property type="protein sequence ID" value="KAF9513763.1"/>
    <property type="molecule type" value="Genomic_DNA"/>
</dbReference>
<dbReference type="GO" id="GO:1990810">
    <property type="term" value="P:microtubule anchoring at mitotic spindle pole body"/>
    <property type="evidence" value="ECO:0007669"/>
    <property type="project" value="TreeGrafter"/>
</dbReference>
<dbReference type="PANTHER" id="PTHR16220:SF0">
    <property type="entry name" value="WD REPEAT-CONTAINING PROTEIN WRAP73"/>
    <property type="match status" value="1"/>
</dbReference>
<evidence type="ECO:0000313" key="1">
    <source>
        <dbReference type="EMBL" id="KAF9513763.1"/>
    </source>
</evidence>
<dbReference type="OrthoDB" id="308690at2759"/>
<dbReference type="GO" id="GO:1990811">
    <property type="term" value="C:MWP complex"/>
    <property type="evidence" value="ECO:0007669"/>
    <property type="project" value="TreeGrafter"/>
</dbReference>
<proteinExistence type="predicted"/>
<gene>
    <name evidence="1" type="ORF">BS47DRAFT_1456315</name>
</gene>
<protein>
    <recommendedName>
        <fullName evidence="3">WD repeat-containing protein 8</fullName>
    </recommendedName>
</protein>
<reference evidence="1" key="1">
    <citation type="journal article" date="2020" name="Nat. Commun.">
        <title>Large-scale genome sequencing of mycorrhizal fungi provides insights into the early evolution of symbiotic traits.</title>
        <authorList>
            <person name="Miyauchi S."/>
            <person name="Kiss E."/>
            <person name="Kuo A."/>
            <person name="Drula E."/>
            <person name="Kohler A."/>
            <person name="Sanchez-Garcia M."/>
            <person name="Morin E."/>
            <person name="Andreopoulos B."/>
            <person name="Barry K.W."/>
            <person name="Bonito G."/>
            <person name="Buee M."/>
            <person name="Carver A."/>
            <person name="Chen C."/>
            <person name="Cichocki N."/>
            <person name="Clum A."/>
            <person name="Culley D."/>
            <person name="Crous P.W."/>
            <person name="Fauchery L."/>
            <person name="Girlanda M."/>
            <person name="Hayes R.D."/>
            <person name="Keri Z."/>
            <person name="LaButti K."/>
            <person name="Lipzen A."/>
            <person name="Lombard V."/>
            <person name="Magnuson J."/>
            <person name="Maillard F."/>
            <person name="Murat C."/>
            <person name="Nolan M."/>
            <person name="Ohm R.A."/>
            <person name="Pangilinan J."/>
            <person name="Pereira M.F."/>
            <person name="Perotto S."/>
            <person name="Peter M."/>
            <person name="Pfister S."/>
            <person name="Riley R."/>
            <person name="Sitrit Y."/>
            <person name="Stielow J.B."/>
            <person name="Szollosi G."/>
            <person name="Zifcakova L."/>
            <person name="Stursova M."/>
            <person name="Spatafora J.W."/>
            <person name="Tedersoo L."/>
            <person name="Vaario L.M."/>
            <person name="Yamada A."/>
            <person name="Yan M."/>
            <person name="Wang P."/>
            <person name="Xu J."/>
            <person name="Bruns T."/>
            <person name="Baldrian P."/>
            <person name="Vilgalys R."/>
            <person name="Dunand C."/>
            <person name="Henrissat B."/>
            <person name="Grigoriev I.V."/>
            <person name="Hibbett D."/>
            <person name="Nagy L.G."/>
            <person name="Martin F.M."/>
        </authorList>
    </citation>
    <scope>NUCLEOTIDE SEQUENCE</scope>
    <source>
        <strain evidence="1">UP504</strain>
    </source>
</reference>
<dbReference type="Proteomes" id="UP000886523">
    <property type="component" value="Unassembled WGS sequence"/>
</dbReference>
<organism evidence="1 2">
    <name type="scientific">Hydnum rufescens UP504</name>
    <dbReference type="NCBI Taxonomy" id="1448309"/>
    <lineage>
        <taxon>Eukaryota</taxon>
        <taxon>Fungi</taxon>
        <taxon>Dikarya</taxon>
        <taxon>Basidiomycota</taxon>
        <taxon>Agaricomycotina</taxon>
        <taxon>Agaricomycetes</taxon>
        <taxon>Cantharellales</taxon>
        <taxon>Hydnaceae</taxon>
        <taxon>Hydnum</taxon>
    </lineage>
</organism>
<dbReference type="GO" id="GO:0005815">
    <property type="term" value="C:microtubule organizing center"/>
    <property type="evidence" value="ECO:0007669"/>
    <property type="project" value="TreeGrafter"/>
</dbReference>
<dbReference type="SMART" id="SM00320">
    <property type="entry name" value="WD40"/>
    <property type="match status" value="3"/>
</dbReference>
<dbReference type="SUPFAM" id="SSF69322">
    <property type="entry name" value="Tricorn protease domain 2"/>
    <property type="match status" value="1"/>
</dbReference>
<dbReference type="AlphaFoldDB" id="A0A9P6AXE4"/>
<keyword evidence="2" id="KW-1185">Reference proteome</keyword>
<accession>A0A9P6AXE4</accession>
<sequence length="468" mass="52295">MDFTEIYKQSLGLVEPSPTSHAIRGSWVLTAVEDRLIVRRMDTFQVSRSWLVDNSHSSTSQHLSTQSKSKAGTSGTDGWITHIGWSCDSLYMFACCARRAIVNVFSLEDEQWNARIESGVEGLIKAEWAPDGRNILCFSEWGLRVTVWSLVNGCATYIQFPKYPGRGYAFDQDGRQFILAERHKSKDTIGVYDPNASFKLLRHFPLPTSSLSSFALSPNGDHIAVWEGPLEYKLYIFNLAGQHLGTFTPEPDPGLGVRNAAWHPSGNMLAVSGWDDKAGIHILNSLSWTSIAAFELTGRVPEHVSVWREPPRWIEETHGRGFLSHDQVRAPTSIQIRTGATGGLIHLEWNITGNILLARWENCPQAVHLYSFPSVPEEFRPRLQTILLHSHPVLSAQWNPIRAGSLAICCGTGAVYTWVSDKSEEVCECIGVPAKKFSTRDVRWTGDGDGMALLDKETFCYAFQVLEE</sequence>
<dbReference type="InterPro" id="IPR052778">
    <property type="entry name" value="Centrosome-WD_assoc"/>
</dbReference>
<dbReference type="InterPro" id="IPR001680">
    <property type="entry name" value="WD40_rpt"/>
</dbReference>
<dbReference type="PANTHER" id="PTHR16220">
    <property type="entry name" value="WD REPEAT PROTEIN 8-RELATED"/>
    <property type="match status" value="1"/>
</dbReference>
<evidence type="ECO:0008006" key="3">
    <source>
        <dbReference type="Google" id="ProtNLM"/>
    </source>
</evidence>
<name>A0A9P6AXE4_9AGAM</name>
<dbReference type="InterPro" id="IPR011044">
    <property type="entry name" value="Quino_amine_DH_bsu"/>
</dbReference>
<dbReference type="SUPFAM" id="SSF50969">
    <property type="entry name" value="YVTN repeat-like/Quinoprotein amine dehydrogenase"/>
    <property type="match status" value="1"/>
</dbReference>
<comment type="caution">
    <text evidence="1">The sequence shown here is derived from an EMBL/GenBank/DDBJ whole genome shotgun (WGS) entry which is preliminary data.</text>
</comment>